<evidence type="ECO:0000256" key="2">
    <source>
        <dbReference type="ARBA" id="ARBA00004496"/>
    </source>
</evidence>
<organism evidence="15 16">
    <name type="scientific">Dermatophagoides pteronyssinus</name>
    <name type="common">European house dust mite</name>
    <dbReference type="NCBI Taxonomy" id="6956"/>
    <lineage>
        <taxon>Eukaryota</taxon>
        <taxon>Metazoa</taxon>
        <taxon>Ecdysozoa</taxon>
        <taxon>Arthropoda</taxon>
        <taxon>Chelicerata</taxon>
        <taxon>Arachnida</taxon>
        <taxon>Acari</taxon>
        <taxon>Acariformes</taxon>
        <taxon>Sarcoptiformes</taxon>
        <taxon>Astigmata</taxon>
        <taxon>Psoroptidia</taxon>
        <taxon>Analgoidea</taxon>
        <taxon>Pyroglyphidae</taxon>
        <taxon>Dermatophagoidinae</taxon>
        <taxon>Dermatophagoides</taxon>
    </lineage>
</organism>
<name>A0A6P6Y7F7_DERPT</name>
<dbReference type="GO" id="GO:0004826">
    <property type="term" value="F:phenylalanine-tRNA ligase activity"/>
    <property type="evidence" value="ECO:0007669"/>
    <property type="project" value="UniProtKB-EC"/>
</dbReference>
<comment type="subcellular location">
    <subcellularLocation>
        <location evidence="2">Cytoplasm</location>
    </subcellularLocation>
</comment>
<dbReference type="InParanoid" id="A0A6P6Y7F7"/>
<dbReference type="GO" id="GO:0006432">
    <property type="term" value="P:phenylalanyl-tRNA aminoacylation"/>
    <property type="evidence" value="ECO:0007669"/>
    <property type="project" value="InterPro"/>
</dbReference>
<keyword evidence="10" id="KW-0460">Magnesium</keyword>
<gene>
    <name evidence="16" type="primary">LOC113795363</name>
</gene>
<evidence type="ECO:0000256" key="9">
    <source>
        <dbReference type="ARBA" id="ARBA00022840"/>
    </source>
</evidence>
<keyword evidence="6" id="KW-0436">Ligase</keyword>
<dbReference type="OrthoDB" id="67933at2759"/>
<dbReference type="GO" id="GO:0009328">
    <property type="term" value="C:phenylalanine-tRNA ligase complex"/>
    <property type="evidence" value="ECO:0007669"/>
    <property type="project" value="TreeGrafter"/>
</dbReference>
<dbReference type="GO" id="GO:0046872">
    <property type="term" value="F:metal ion binding"/>
    <property type="evidence" value="ECO:0007669"/>
    <property type="project" value="UniProtKB-KW"/>
</dbReference>
<evidence type="ECO:0000256" key="3">
    <source>
        <dbReference type="ARBA" id="ARBA00007438"/>
    </source>
</evidence>
<keyword evidence="8" id="KW-0547">Nucleotide-binding</keyword>
<keyword evidence="12" id="KW-0030">Aminoacyl-tRNA synthetase</keyword>
<evidence type="ECO:0000256" key="6">
    <source>
        <dbReference type="ARBA" id="ARBA00022598"/>
    </source>
</evidence>
<evidence type="ECO:0000256" key="4">
    <source>
        <dbReference type="ARBA" id="ARBA00012814"/>
    </source>
</evidence>
<evidence type="ECO:0000256" key="11">
    <source>
        <dbReference type="ARBA" id="ARBA00022917"/>
    </source>
</evidence>
<keyword evidence="11" id="KW-0648">Protein biosynthesis</keyword>
<dbReference type="AlphaFoldDB" id="A0A6P6Y7F7"/>
<dbReference type="GO" id="GO:0005524">
    <property type="term" value="F:ATP binding"/>
    <property type="evidence" value="ECO:0007669"/>
    <property type="project" value="UniProtKB-KW"/>
</dbReference>
<protein>
    <recommendedName>
        <fullName evidence="4">phenylalanine--tRNA ligase</fullName>
        <ecNumber evidence="4">6.1.1.20</ecNumber>
    </recommendedName>
    <alternativeName>
        <fullName evidence="13">Phenylalanyl-tRNA synthetase beta subunit</fullName>
    </alternativeName>
</protein>
<reference evidence="16" key="1">
    <citation type="submission" date="2025-08" db="UniProtKB">
        <authorList>
            <consortium name="RefSeq"/>
        </authorList>
    </citation>
    <scope>IDENTIFICATION</scope>
    <source>
        <strain evidence="16">Airmid</strain>
    </source>
</reference>
<evidence type="ECO:0000313" key="15">
    <source>
        <dbReference type="Proteomes" id="UP000515146"/>
    </source>
</evidence>
<keyword evidence="7" id="KW-0479">Metal-binding</keyword>
<evidence type="ECO:0000256" key="12">
    <source>
        <dbReference type="ARBA" id="ARBA00023146"/>
    </source>
</evidence>
<evidence type="ECO:0000313" key="16">
    <source>
        <dbReference type="RefSeq" id="XP_027201358.1"/>
    </source>
</evidence>
<comment type="similarity">
    <text evidence="3">Belongs to the phenylalanyl-tRNA synthetase beta subunit family. Type 2 subfamily.</text>
</comment>
<dbReference type="InterPro" id="IPR045060">
    <property type="entry name" value="Phe-tRNA-ligase_IIc_bsu"/>
</dbReference>
<evidence type="ECO:0000256" key="7">
    <source>
        <dbReference type="ARBA" id="ARBA00022723"/>
    </source>
</evidence>
<accession>A0A6P6Y7F7</accession>
<dbReference type="Gene3D" id="3.30.56.10">
    <property type="match status" value="1"/>
</dbReference>
<dbReference type="GO" id="GO:0003723">
    <property type="term" value="F:RNA binding"/>
    <property type="evidence" value="ECO:0007669"/>
    <property type="project" value="InterPro"/>
</dbReference>
<dbReference type="SMART" id="SM00873">
    <property type="entry name" value="B3_4"/>
    <property type="match status" value="1"/>
</dbReference>
<feature type="non-terminal residue" evidence="16">
    <location>
        <position position="1"/>
    </location>
</feature>
<dbReference type="PANTHER" id="PTHR10947">
    <property type="entry name" value="PHENYLALANYL-TRNA SYNTHETASE BETA CHAIN AND LEUCINE-RICH REPEAT-CONTAINING PROTEIN 47"/>
    <property type="match status" value="1"/>
</dbReference>
<sequence>LKLKIEIPANRCDLLSTELIADALVRFENPARALALRPKHACAPRITLTVEAAAADVRPYCVAAAFRGVAFSPPALRSFIELQDKLNFNIGRRRRLVAIGTHDMDKLQTPLVYTALDRRDGFRFVPLAQTAEVNGEGMLEALQDSYLKPYLDLIAQKPKFPVVLDGRARVCSVPPIVNADFCKLTQETTSVFVEITGSDYYKMLTVLDVISCFFVSLTGRADVTEPVRVD</sequence>
<dbReference type="FunFam" id="3.50.40.10:FF:000002">
    <property type="entry name" value="phenylalanine--tRNA ligase beta subunit"/>
    <property type="match status" value="1"/>
</dbReference>
<feature type="domain" description="B3/B4 tRNA-binding" evidence="14">
    <location>
        <begin position="57"/>
        <end position="219"/>
    </location>
</feature>
<keyword evidence="15" id="KW-1185">Reference proteome</keyword>
<keyword evidence="5" id="KW-0963">Cytoplasm</keyword>
<dbReference type="PANTHER" id="PTHR10947:SF0">
    <property type="entry name" value="PHENYLALANINE--TRNA LIGASE BETA SUBUNIT"/>
    <property type="match status" value="1"/>
</dbReference>
<dbReference type="InterPro" id="IPR020825">
    <property type="entry name" value="Phe-tRNA_synthase-like_B3/B4"/>
</dbReference>
<keyword evidence="9" id="KW-0067">ATP-binding</keyword>
<evidence type="ECO:0000256" key="5">
    <source>
        <dbReference type="ARBA" id="ARBA00022490"/>
    </source>
</evidence>
<dbReference type="Gene3D" id="3.50.40.10">
    <property type="entry name" value="Phenylalanyl-trna Synthetase, Chain B, domain 3"/>
    <property type="match status" value="1"/>
</dbReference>
<dbReference type="RefSeq" id="XP_027201358.1">
    <property type="nucleotide sequence ID" value="XM_027345557.1"/>
</dbReference>
<dbReference type="KEGG" id="dpte:113795363"/>
<dbReference type="Proteomes" id="UP000515146">
    <property type="component" value="Unplaced"/>
</dbReference>
<evidence type="ECO:0000256" key="13">
    <source>
        <dbReference type="ARBA" id="ARBA00033189"/>
    </source>
</evidence>
<evidence type="ECO:0000259" key="14">
    <source>
        <dbReference type="SMART" id="SM00873"/>
    </source>
</evidence>
<dbReference type="EC" id="6.1.1.20" evidence="4"/>
<proteinExistence type="inferred from homology"/>
<evidence type="ECO:0000256" key="1">
    <source>
        <dbReference type="ARBA" id="ARBA00001946"/>
    </source>
</evidence>
<dbReference type="InterPro" id="IPR005146">
    <property type="entry name" value="B3/B4_tRNA-bd"/>
</dbReference>
<evidence type="ECO:0000256" key="10">
    <source>
        <dbReference type="ARBA" id="ARBA00022842"/>
    </source>
</evidence>
<comment type="cofactor">
    <cofactor evidence="1">
        <name>Mg(2+)</name>
        <dbReference type="ChEBI" id="CHEBI:18420"/>
    </cofactor>
</comment>
<evidence type="ECO:0000256" key="8">
    <source>
        <dbReference type="ARBA" id="ARBA00022741"/>
    </source>
</evidence>